<dbReference type="Proteomes" id="UP000327013">
    <property type="component" value="Chromosome 6"/>
</dbReference>
<accession>A0A5N6RFZ4</accession>
<name>A0A5N6RFZ4_9ROSI</name>
<dbReference type="OrthoDB" id="41492at2759"/>
<evidence type="ECO:0000313" key="2">
    <source>
        <dbReference type="Proteomes" id="UP000327013"/>
    </source>
</evidence>
<organism evidence="1 2">
    <name type="scientific">Carpinus fangiana</name>
    <dbReference type="NCBI Taxonomy" id="176857"/>
    <lineage>
        <taxon>Eukaryota</taxon>
        <taxon>Viridiplantae</taxon>
        <taxon>Streptophyta</taxon>
        <taxon>Embryophyta</taxon>
        <taxon>Tracheophyta</taxon>
        <taxon>Spermatophyta</taxon>
        <taxon>Magnoliopsida</taxon>
        <taxon>eudicotyledons</taxon>
        <taxon>Gunneridae</taxon>
        <taxon>Pentapetalae</taxon>
        <taxon>rosids</taxon>
        <taxon>fabids</taxon>
        <taxon>Fagales</taxon>
        <taxon>Betulaceae</taxon>
        <taxon>Carpinus</taxon>
    </lineage>
</organism>
<protein>
    <submittedName>
        <fullName evidence="1">Uncharacterized protein</fullName>
    </submittedName>
</protein>
<gene>
    <name evidence="1" type="ORF">FH972_016299</name>
</gene>
<evidence type="ECO:0000313" key="1">
    <source>
        <dbReference type="EMBL" id="KAE8077769.1"/>
    </source>
</evidence>
<reference evidence="1 2" key="1">
    <citation type="submission" date="2019-06" db="EMBL/GenBank/DDBJ databases">
        <title>A chromosomal-level reference genome of Carpinus fangiana (Coryloideae, Betulaceae).</title>
        <authorList>
            <person name="Yang X."/>
            <person name="Wang Z."/>
            <person name="Zhang L."/>
            <person name="Hao G."/>
            <person name="Liu J."/>
            <person name="Yang Y."/>
        </authorList>
    </citation>
    <scope>NUCLEOTIDE SEQUENCE [LARGE SCALE GENOMIC DNA]</scope>
    <source>
        <strain evidence="1">Cfa_2016G</strain>
        <tissue evidence="1">Leaf</tissue>
    </source>
</reference>
<dbReference type="AlphaFoldDB" id="A0A5N6RFZ4"/>
<proteinExistence type="predicted"/>
<sequence>MGNGRKCETMVGLMGASYESNGWLEVIAMQFGDITHSLVNGESLKAGGYMDLVGSFKQLYEAIRRGRVFVDNEAALEEVGE</sequence>
<keyword evidence="2" id="KW-1185">Reference proteome</keyword>
<dbReference type="EMBL" id="CM017326">
    <property type="protein sequence ID" value="KAE8077769.1"/>
    <property type="molecule type" value="Genomic_DNA"/>
</dbReference>